<accession>A0A8H3FJS7</accession>
<dbReference type="SUPFAM" id="SSF51735">
    <property type="entry name" value="NAD(P)-binding Rossmann-fold domains"/>
    <property type="match status" value="1"/>
</dbReference>
<sequence>MKGYAAVSRQGVRAFASRPVFVAGGSSGLGKEDFQVTGSSRGAHVTIFARRQETLDEARNEILAARQDTKQDVNAVSLDLGKPHELDAAFRSQARIPDVLYCVAGGTSTEIGFMTDIDAGKLESCMRNNYFTAAYAAQSMLKIWTEDDKNAERLSPRLRQIAFINSAAAFLGLPGYAAYTSSKCAVRGLTDTLRMEALRLSSPATTYTIHCAFPSTFISPAFLEEQKSKPELTKRMEDTMGSMADLEQRFPVARGIIAGCGERRVCALR</sequence>
<dbReference type="PANTHER" id="PTHR43550">
    <property type="entry name" value="3-KETODIHYDROSPHINGOSINE REDUCTASE"/>
    <property type="match status" value="1"/>
</dbReference>
<dbReference type="GO" id="GO:0047560">
    <property type="term" value="F:3-dehydrosphinganine reductase activity"/>
    <property type="evidence" value="ECO:0007669"/>
    <property type="project" value="TreeGrafter"/>
</dbReference>
<gene>
    <name evidence="1" type="ORF">ALECFALPRED_003225</name>
</gene>
<evidence type="ECO:0000313" key="1">
    <source>
        <dbReference type="EMBL" id="CAF9925818.1"/>
    </source>
</evidence>
<evidence type="ECO:0000313" key="2">
    <source>
        <dbReference type="Proteomes" id="UP000664203"/>
    </source>
</evidence>
<proteinExistence type="predicted"/>
<dbReference type="Pfam" id="PF00106">
    <property type="entry name" value="adh_short"/>
    <property type="match status" value="1"/>
</dbReference>
<comment type="caution">
    <text evidence="1">The sequence shown here is derived from an EMBL/GenBank/DDBJ whole genome shotgun (WGS) entry which is preliminary data.</text>
</comment>
<dbReference type="InterPro" id="IPR002347">
    <property type="entry name" value="SDR_fam"/>
</dbReference>
<dbReference type="OrthoDB" id="10267115at2759"/>
<dbReference type="Gene3D" id="3.40.50.720">
    <property type="entry name" value="NAD(P)-binding Rossmann-like Domain"/>
    <property type="match status" value="1"/>
</dbReference>
<protein>
    <submittedName>
        <fullName evidence="1">Uncharacterized protein</fullName>
    </submittedName>
</protein>
<organism evidence="1 2">
    <name type="scientific">Alectoria fallacina</name>
    <dbReference type="NCBI Taxonomy" id="1903189"/>
    <lineage>
        <taxon>Eukaryota</taxon>
        <taxon>Fungi</taxon>
        <taxon>Dikarya</taxon>
        <taxon>Ascomycota</taxon>
        <taxon>Pezizomycotina</taxon>
        <taxon>Lecanoromycetes</taxon>
        <taxon>OSLEUM clade</taxon>
        <taxon>Lecanoromycetidae</taxon>
        <taxon>Lecanorales</taxon>
        <taxon>Lecanorineae</taxon>
        <taxon>Parmeliaceae</taxon>
        <taxon>Alectoria</taxon>
    </lineage>
</organism>
<keyword evidence="2" id="KW-1185">Reference proteome</keyword>
<dbReference type="GO" id="GO:0030148">
    <property type="term" value="P:sphingolipid biosynthetic process"/>
    <property type="evidence" value="ECO:0007669"/>
    <property type="project" value="TreeGrafter"/>
</dbReference>
<dbReference type="GO" id="GO:0005789">
    <property type="term" value="C:endoplasmic reticulum membrane"/>
    <property type="evidence" value="ECO:0007669"/>
    <property type="project" value="TreeGrafter"/>
</dbReference>
<dbReference type="InterPro" id="IPR036291">
    <property type="entry name" value="NAD(P)-bd_dom_sf"/>
</dbReference>
<reference evidence="1" key="1">
    <citation type="submission" date="2021-03" db="EMBL/GenBank/DDBJ databases">
        <authorList>
            <person name="Tagirdzhanova G."/>
        </authorList>
    </citation>
    <scope>NUCLEOTIDE SEQUENCE</scope>
</reference>
<dbReference type="PANTHER" id="PTHR43550:SF3">
    <property type="entry name" value="3-KETODIHYDROSPHINGOSINE REDUCTASE"/>
    <property type="match status" value="1"/>
</dbReference>
<dbReference type="GO" id="GO:0006666">
    <property type="term" value="P:3-keto-sphinganine metabolic process"/>
    <property type="evidence" value="ECO:0007669"/>
    <property type="project" value="TreeGrafter"/>
</dbReference>
<dbReference type="AlphaFoldDB" id="A0A8H3FJS7"/>
<name>A0A8H3FJS7_9LECA</name>
<dbReference type="EMBL" id="CAJPDR010000207">
    <property type="protein sequence ID" value="CAF9925818.1"/>
    <property type="molecule type" value="Genomic_DNA"/>
</dbReference>
<dbReference type="Proteomes" id="UP000664203">
    <property type="component" value="Unassembled WGS sequence"/>
</dbReference>